<evidence type="ECO:0000259" key="4">
    <source>
        <dbReference type="PROSITE" id="PS50222"/>
    </source>
</evidence>
<dbReference type="GO" id="GO:0098609">
    <property type="term" value="P:cell-cell adhesion"/>
    <property type="evidence" value="ECO:0007669"/>
    <property type="project" value="Ensembl"/>
</dbReference>
<dbReference type="SMART" id="SM01394">
    <property type="entry name" value="S_100"/>
    <property type="match status" value="1"/>
</dbReference>
<dbReference type="GO" id="GO:0071345">
    <property type="term" value="P:cellular response to cytokine stimulus"/>
    <property type="evidence" value="ECO:0007669"/>
    <property type="project" value="Ensembl"/>
</dbReference>
<keyword evidence="6" id="KW-1185">Reference proteome</keyword>
<dbReference type="InterPro" id="IPR011992">
    <property type="entry name" value="EF-hand-dom_pair"/>
</dbReference>
<evidence type="ECO:0000313" key="5">
    <source>
        <dbReference type="Ensembl" id="ENSMFAP00000044659.2"/>
    </source>
</evidence>
<dbReference type="CDD" id="cd00213">
    <property type="entry name" value="S-100"/>
    <property type="match status" value="1"/>
</dbReference>
<feature type="compositionally biased region" description="Low complexity" evidence="3">
    <location>
        <begin position="389"/>
        <end position="400"/>
    </location>
</feature>
<dbReference type="GO" id="GO:0010838">
    <property type="term" value="P:positive regulation of keratinocyte proliferation"/>
    <property type="evidence" value="ECO:0007669"/>
    <property type="project" value="Ensembl"/>
</dbReference>
<dbReference type="GO" id="GO:0051896">
    <property type="term" value="P:regulation of phosphatidylinositol 3-kinase/protein kinase B signal transduction"/>
    <property type="evidence" value="ECO:0007669"/>
    <property type="project" value="Ensembl"/>
</dbReference>
<dbReference type="GO" id="GO:0048306">
    <property type="term" value="F:calcium-dependent protein binding"/>
    <property type="evidence" value="ECO:0007669"/>
    <property type="project" value="TreeGrafter"/>
</dbReference>
<dbReference type="PANTHER" id="PTHR11639">
    <property type="entry name" value="S100 CALCIUM-BINDING PROTEIN"/>
    <property type="match status" value="1"/>
</dbReference>
<evidence type="ECO:0000313" key="6">
    <source>
        <dbReference type="Proteomes" id="UP000233100"/>
    </source>
</evidence>
<dbReference type="GO" id="GO:0005509">
    <property type="term" value="F:calcium ion binding"/>
    <property type="evidence" value="ECO:0007669"/>
    <property type="project" value="InterPro"/>
</dbReference>
<protein>
    <submittedName>
        <fullName evidence="5">Cornulin</fullName>
    </submittedName>
</protein>
<organism evidence="5 6">
    <name type="scientific">Macaca fascicularis</name>
    <name type="common">Crab-eating macaque</name>
    <name type="synonym">Cynomolgus monkey</name>
    <dbReference type="NCBI Taxonomy" id="9541"/>
    <lineage>
        <taxon>Eukaryota</taxon>
        <taxon>Metazoa</taxon>
        <taxon>Chordata</taxon>
        <taxon>Craniata</taxon>
        <taxon>Vertebrata</taxon>
        <taxon>Euteleostomi</taxon>
        <taxon>Mammalia</taxon>
        <taxon>Eutheria</taxon>
        <taxon>Euarchontoglires</taxon>
        <taxon>Primates</taxon>
        <taxon>Haplorrhini</taxon>
        <taxon>Catarrhini</taxon>
        <taxon>Cercopithecidae</taxon>
        <taxon>Cercopithecinae</taxon>
        <taxon>Macaca</taxon>
    </lineage>
</organism>
<dbReference type="SUPFAM" id="SSF47473">
    <property type="entry name" value="EF-hand"/>
    <property type="match status" value="1"/>
</dbReference>
<dbReference type="AlphaFoldDB" id="A0A2K5X5A3"/>
<dbReference type="Proteomes" id="UP000233100">
    <property type="component" value="Chromosome 1"/>
</dbReference>
<dbReference type="FunFam" id="1.10.238.10:FF:000303">
    <property type="entry name" value="Cornulin"/>
    <property type="match status" value="1"/>
</dbReference>
<accession>A0A2K5X5A3</accession>
<feature type="compositionally biased region" description="Low complexity" evidence="3">
    <location>
        <begin position="242"/>
        <end position="284"/>
    </location>
</feature>
<dbReference type="GO" id="GO:0016020">
    <property type="term" value="C:membrane"/>
    <property type="evidence" value="ECO:0007669"/>
    <property type="project" value="Ensembl"/>
</dbReference>
<evidence type="ECO:0000256" key="3">
    <source>
        <dbReference type="SAM" id="MobiDB-lite"/>
    </source>
</evidence>
<reference evidence="5" key="2">
    <citation type="submission" date="2025-08" db="UniProtKB">
        <authorList>
            <consortium name="Ensembl"/>
        </authorList>
    </citation>
    <scope>IDENTIFICATION</scope>
</reference>
<feature type="region of interest" description="Disordered" evidence="3">
    <location>
        <begin position="477"/>
        <end position="497"/>
    </location>
</feature>
<dbReference type="STRING" id="9541.ENSMFAP00000044659"/>
<feature type="compositionally biased region" description="Polar residues" evidence="3">
    <location>
        <begin position="477"/>
        <end position="486"/>
    </location>
</feature>
<feature type="region of interest" description="Disordered" evidence="3">
    <location>
        <begin position="108"/>
        <end position="450"/>
    </location>
</feature>
<name>A0A2K5X5A3_MACFA</name>
<feature type="compositionally biased region" description="Polar residues" evidence="3">
    <location>
        <begin position="337"/>
        <end position="382"/>
    </location>
</feature>
<feature type="compositionally biased region" description="Basic and acidic residues" evidence="3">
    <location>
        <begin position="223"/>
        <end position="238"/>
    </location>
</feature>
<dbReference type="InterPro" id="IPR034325">
    <property type="entry name" value="S-100_dom"/>
</dbReference>
<dbReference type="GO" id="GO:1902808">
    <property type="term" value="P:positive regulation of cell cycle G1/S phase transition"/>
    <property type="evidence" value="ECO:0007669"/>
    <property type="project" value="Ensembl"/>
</dbReference>
<evidence type="ECO:0000256" key="2">
    <source>
        <dbReference type="ARBA" id="ARBA00022837"/>
    </source>
</evidence>
<gene>
    <name evidence="5" type="primary">CRNN</name>
</gene>
<feature type="compositionally biased region" description="Polar residues" evidence="3">
    <location>
        <begin position="152"/>
        <end position="210"/>
    </location>
</feature>
<reference evidence="5" key="3">
    <citation type="submission" date="2025-09" db="UniProtKB">
        <authorList>
            <consortium name="Ensembl"/>
        </authorList>
    </citation>
    <scope>IDENTIFICATION</scope>
</reference>
<feature type="domain" description="EF-hand" evidence="4">
    <location>
        <begin position="65"/>
        <end position="100"/>
    </location>
</feature>
<dbReference type="Ensembl" id="ENSMFAT00000018954.2">
    <property type="protein sequence ID" value="ENSMFAP00000044659.2"/>
    <property type="gene ID" value="ENSMFAG00000039664.2"/>
</dbReference>
<dbReference type="InterPro" id="IPR018247">
    <property type="entry name" value="EF_Hand_1_Ca_BS"/>
</dbReference>
<keyword evidence="2" id="KW-0106">Calcium</keyword>
<reference evidence="5 6" key="1">
    <citation type="submission" date="2013-03" db="EMBL/GenBank/DDBJ databases">
        <authorList>
            <person name="Warren W."/>
            <person name="Wilson R.K."/>
        </authorList>
    </citation>
    <scope>NUCLEOTIDE SEQUENCE</scope>
</reference>
<keyword evidence="1" id="KW-0479">Metal-binding</keyword>
<dbReference type="PANTHER" id="PTHR11639:SF26">
    <property type="entry name" value="CORNULIN"/>
    <property type="match status" value="1"/>
</dbReference>
<dbReference type="InterPro" id="IPR002048">
    <property type="entry name" value="EF_hand_dom"/>
</dbReference>
<dbReference type="GO" id="GO:0005737">
    <property type="term" value="C:cytoplasm"/>
    <property type="evidence" value="ECO:0007669"/>
    <property type="project" value="Ensembl"/>
</dbReference>
<dbReference type="InterPro" id="IPR013787">
    <property type="entry name" value="S100_Ca-bd_sub"/>
</dbReference>
<dbReference type="Pfam" id="PF01023">
    <property type="entry name" value="S_100"/>
    <property type="match status" value="1"/>
</dbReference>
<sequence length="510" mass="54726">MEPPRGFFILSRLTSKMPQLLRNINGIIEAFRRYARTEGSCTALTRGELKRLLEQEFADVIVKPHDPATVDEVLRLLDEDHTGTVEFKEFLVLVFKVAQACFKTLSESPEGACSSQESGSLHSGAWQELSEGQRSGTEVGRAGKGQHYEGSSHGQSKQPSRGQSRPGAQTQGQATGSAWVSSYDRQAESQSQERTSPQIQCSGHTEQTQRAGEGKRHQTTQMRPEREPQTREQDRAHQTSETVTGSGTQTQAGATQTVEQDSSHQTGSTSTQTQGSTNGQNSGTEIHGQGRSQTSQAVTGHAQAQAGSHTQTPTQTVEQDSGHQTGSTSTQTQGSTNDQNRGTEIQGQGGSQTSQAVAGGHAQTQAGSHTQTVEQDRSQTVSRGGAGEQGQTQTQPGSGQKWTQVSNPEAGETVPGGQAQTGASTESGRQEWSSTHPRHNVTEGQGDIQPTVVGEEWVDDHSRETAIFRLDQGNLHTSVSSAQGQDAAQPEEKQGVTARELYSYLRSNKP</sequence>
<dbReference type="VEuPathDB" id="HostDB:ENSMFAG00000039664"/>
<dbReference type="GO" id="GO:0005615">
    <property type="term" value="C:extracellular space"/>
    <property type="evidence" value="ECO:0007669"/>
    <property type="project" value="TreeGrafter"/>
</dbReference>
<dbReference type="PROSITE" id="PS50222">
    <property type="entry name" value="EF_HAND_2"/>
    <property type="match status" value="1"/>
</dbReference>
<proteinExistence type="predicted"/>
<dbReference type="GO" id="GO:0009408">
    <property type="term" value="P:response to heat"/>
    <property type="evidence" value="ECO:0007669"/>
    <property type="project" value="Ensembl"/>
</dbReference>
<dbReference type="GO" id="GO:0046914">
    <property type="term" value="F:transition metal ion binding"/>
    <property type="evidence" value="ECO:0007669"/>
    <property type="project" value="InterPro"/>
</dbReference>
<dbReference type="SMART" id="SM00054">
    <property type="entry name" value="EFh"/>
    <property type="match status" value="1"/>
</dbReference>
<dbReference type="GO" id="GO:0010468">
    <property type="term" value="P:regulation of gene expression"/>
    <property type="evidence" value="ECO:0007669"/>
    <property type="project" value="Ensembl"/>
</dbReference>
<evidence type="ECO:0000256" key="1">
    <source>
        <dbReference type="ARBA" id="ARBA00022723"/>
    </source>
</evidence>
<feature type="compositionally biased region" description="Polar residues" evidence="3">
    <location>
        <begin position="305"/>
        <end position="319"/>
    </location>
</feature>
<dbReference type="GeneTree" id="ENSGT00940000162465"/>
<dbReference type="PROSITE" id="PS00018">
    <property type="entry name" value="EF_HAND_1"/>
    <property type="match status" value="1"/>
</dbReference>
<dbReference type="Gene3D" id="1.10.238.10">
    <property type="entry name" value="EF-hand"/>
    <property type="match status" value="1"/>
</dbReference>
<feature type="compositionally biased region" description="Polar residues" evidence="3">
    <location>
        <begin position="418"/>
        <end position="435"/>
    </location>
</feature>
<feature type="compositionally biased region" description="Low complexity" evidence="3">
    <location>
        <begin position="322"/>
        <end position="336"/>
    </location>
</feature>